<organism evidence="2 3">
    <name type="scientific">Acinetobacter rudis CIP 110305</name>
    <dbReference type="NCBI Taxonomy" id="421052"/>
    <lineage>
        <taxon>Bacteria</taxon>
        <taxon>Pseudomonadati</taxon>
        <taxon>Pseudomonadota</taxon>
        <taxon>Gammaproteobacteria</taxon>
        <taxon>Moraxellales</taxon>
        <taxon>Moraxellaceae</taxon>
        <taxon>Acinetobacter</taxon>
    </lineage>
</organism>
<dbReference type="STRING" id="632955.GCA_000829675_03446"/>
<protein>
    <submittedName>
        <fullName evidence="2">Uncharacterized protein</fullName>
    </submittedName>
</protein>
<dbReference type="AlphaFoldDB" id="S3N4G6"/>
<keyword evidence="1" id="KW-1133">Transmembrane helix</keyword>
<evidence type="ECO:0000256" key="1">
    <source>
        <dbReference type="SAM" id="Phobius"/>
    </source>
</evidence>
<evidence type="ECO:0000313" key="2">
    <source>
        <dbReference type="EMBL" id="EPF73338.1"/>
    </source>
</evidence>
<comment type="caution">
    <text evidence="2">The sequence shown here is derived from an EMBL/GenBank/DDBJ whole genome shotgun (WGS) entry which is preliminary data.</text>
</comment>
<keyword evidence="3" id="KW-1185">Reference proteome</keyword>
<dbReference type="EMBL" id="ATGI01000027">
    <property type="protein sequence ID" value="EPF73338.1"/>
    <property type="molecule type" value="Genomic_DNA"/>
</dbReference>
<sequence>MNTLITPLVKIAVLIIVIALVLALQQLDLRYASKTGRHTCDTSFSACIEHIDFLN</sequence>
<reference evidence="2 3" key="1">
    <citation type="submission" date="2013-06" db="EMBL/GenBank/DDBJ databases">
        <title>The Genome Sequence of Acinetobacter rudis CIP 110305.</title>
        <authorList>
            <consortium name="The Broad Institute Genome Sequencing Platform"/>
            <consortium name="The Broad Institute Genome Sequencing Center for Infectious Disease"/>
            <person name="Cerqueira G."/>
            <person name="Feldgarden M."/>
            <person name="Courvalin P."/>
            <person name="Perichon B."/>
            <person name="Grillot-Courvalin C."/>
            <person name="Clermont D."/>
            <person name="Rocha E."/>
            <person name="Yoon E.-J."/>
            <person name="Nemec A."/>
            <person name="Young S.K."/>
            <person name="Zeng Q."/>
            <person name="Gargeya S."/>
            <person name="Fitzgerald M."/>
            <person name="Abouelleil A."/>
            <person name="Alvarado L."/>
            <person name="Berlin A.M."/>
            <person name="Chapman S.B."/>
            <person name="Dewar J."/>
            <person name="Goldberg J."/>
            <person name="Griggs A."/>
            <person name="Gujja S."/>
            <person name="Hansen M."/>
            <person name="Howarth C."/>
            <person name="Imamovic A."/>
            <person name="Larimer J."/>
            <person name="McCowan C."/>
            <person name="Murphy C."/>
            <person name="Pearson M."/>
            <person name="Priest M."/>
            <person name="Roberts A."/>
            <person name="Saif S."/>
            <person name="Shea T."/>
            <person name="Sykes S."/>
            <person name="Wortman J."/>
            <person name="Nusbaum C."/>
            <person name="Birren B."/>
        </authorList>
    </citation>
    <scope>NUCLEOTIDE SEQUENCE [LARGE SCALE GENOMIC DNA]</scope>
    <source>
        <strain evidence="2 3">CIP 110305</strain>
    </source>
</reference>
<keyword evidence="1" id="KW-0472">Membrane</keyword>
<dbReference type="RefSeq" id="WP_016656500.1">
    <property type="nucleotide sequence ID" value="NZ_KE340353.1"/>
</dbReference>
<name>S3N4G6_9GAMM</name>
<dbReference type="HOGENOM" id="CLU_3021375_0_0_6"/>
<dbReference type="Proteomes" id="UP000014568">
    <property type="component" value="Unassembled WGS sequence"/>
</dbReference>
<keyword evidence="1" id="KW-0812">Transmembrane</keyword>
<accession>S3N4G6</accession>
<gene>
    <name evidence="2" type="ORF">F945_02094</name>
</gene>
<evidence type="ECO:0000313" key="3">
    <source>
        <dbReference type="Proteomes" id="UP000014568"/>
    </source>
</evidence>
<feature type="transmembrane region" description="Helical" evidence="1">
    <location>
        <begin position="6"/>
        <end position="24"/>
    </location>
</feature>
<dbReference type="PATRIC" id="fig|421052.3.peg.2043"/>
<proteinExistence type="predicted"/>